<keyword evidence="2" id="KW-1185">Reference proteome</keyword>
<dbReference type="Proteomes" id="UP000326950">
    <property type="component" value="Unassembled WGS sequence"/>
</dbReference>
<evidence type="ECO:0000313" key="1">
    <source>
        <dbReference type="EMBL" id="KAE8158791.1"/>
    </source>
</evidence>
<sequence length="86" mass="9842">MQIANTLSLDTWFQEPEQLVPVLYQKISATPYSIIFFRHFWFFCPFSLLVPPVLHATTPSHFPANKSIRQGRIAEFRPIPGPGDSP</sequence>
<evidence type="ECO:0000313" key="2">
    <source>
        <dbReference type="Proteomes" id="UP000326950"/>
    </source>
</evidence>
<proteinExistence type="predicted"/>
<reference evidence="1 2" key="1">
    <citation type="submission" date="2019-04" db="EMBL/GenBank/DDBJ databases">
        <title>Friends and foes A comparative genomics study of 23 Aspergillus species from section Flavi.</title>
        <authorList>
            <consortium name="DOE Joint Genome Institute"/>
            <person name="Kjaerbolling I."/>
            <person name="Vesth T."/>
            <person name="Frisvad J.C."/>
            <person name="Nybo J.L."/>
            <person name="Theobald S."/>
            <person name="Kildgaard S."/>
            <person name="Isbrandt T."/>
            <person name="Kuo A."/>
            <person name="Sato A."/>
            <person name="Lyhne E.K."/>
            <person name="Kogle M.E."/>
            <person name="Wiebenga A."/>
            <person name="Kun R.S."/>
            <person name="Lubbers R.J."/>
            <person name="Makela M.R."/>
            <person name="Barry K."/>
            <person name="Chovatia M."/>
            <person name="Clum A."/>
            <person name="Daum C."/>
            <person name="Haridas S."/>
            <person name="He G."/>
            <person name="LaButti K."/>
            <person name="Lipzen A."/>
            <person name="Mondo S."/>
            <person name="Riley R."/>
            <person name="Salamov A."/>
            <person name="Simmons B.A."/>
            <person name="Magnuson J.K."/>
            <person name="Henrissat B."/>
            <person name="Mortensen U.H."/>
            <person name="Larsen T.O."/>
            <person name="Devries R.P."/>
            <person name="Grigoriev I.V."/>
            <person name="Machida M."/>
            <person name="Baker S.E."/>
            <person name="Andersen M.R."/>
        </authorList>
    </citation>
    <scope>NUCLEOTIDE SEQUENCE [LARGE SCALE GENOMIC DNA]</scope>
    <source>
        <strain evidence="1 2">CBS 117626</strain>
    </source>
</reference>
<organism evidence="1 2">
    <name type="scientific">Aspergillus tamarii</name>
    <dbReference type="NCBI Taxonomy" id="41984"/>
    <lineage>
        <taxon>Eukaryota</taxon>
        <taxon>Fungi</taxon>
        <taxon>Dikarya</taxon>
        <taxon>Ascomycota</taxon>
        <taxon>Pezizomycotina</taxon>
        <taxon>Eurotiomycetes</taxon>
        <taxon>Eurotiomycetidae</taxon>
        <taxon>Eurotiales</taxon>
        <taxon>Aspergillaceae</taxon>
        <taxon>Aspergillus</taxon>
        <taxon>Aspergillus subgen. Circumdati</taxon>
    </lineage>
</organism>
<gene>
    <name evidence="1" type="ORF">BDV40DRAFT_8754</name>
</gene>
<dbReference type="AlphaFoldDB" id="A0A5N6UKY1"/>
<protein>
    <submittedName>
        <fullName evidence="1">Uncharacterized protein</fullName>
    </submittedName>
</protein>
<name>A0A5N6UKY1_ASPTM</name>
<accession>A0A5N6UKY1</accession>
<dbReference type="EMBL" id="ML738687">
    <property type="protein sequence ID" value="KAE8158791.1"/>
    <property type="molecule type" value="Genomic_DNA"/>
</dbReference>